<dbReference type="EMBL" id="GBRH01262862">
    <property type="protein sequence ID" value="JAD35033.1"/>
    <property type="molecule type" value="Transcribed_RNA"/>
</dbReference>
<name>A0A0A8ZBH4_ARUDO</name>
<dbReference type="AlphaFoldDB" id="A0A0A8ZBH4"/>
<protein>
    <submittedName>
        <fullName evidence="2">Uncharacterized protein</fullName>
    </submittedName>
</protein>
<reference evidence="2" key="2">
    <citation type="journal article" date="2015" name="Data Brief">
        <title>Shoot transcriptome of the giant reed, Arundo donax.</title>
        <authorList>
            <person name="Barrero R.A."/>
            <person name="Guerrero F.D."/>
            <person name="Moolhuijzen P."/>
            <person name="Goolsby J.A."/>
            <person name="Tidwell J."/>
            <person name="Bellgard S.E."/>
            <person name="Bellgard M.I."/>
        </authorList>
    </citation>
    <scope>NUCLEOTIDE SEQUENCE</scope>
    <source>
        <tissue evidence="2">Shoot tissue taken approximately 20 cm above the soil surface</tissue>
    </source>
</reference>
<reference evidence="2" key="1">
    <citation type="submission" date="2014-09" db="EMBL/GenBank/DDBJ databases">
        <authorList>
            <person name="Magalhaes I.L.F."/>
            <person name="Oliveira U."/>
            <person name="Santos F.R."/>
            <person name="Vidigal T.H.D.A."/>
            <person name="Brescovit A.D."/>
            <person name="Santos A.J."/>
        </authorList>
    </citation>
    <scope>NUCLEOTIDE SEQUENCE</scope>
    <source>
        <tissue evidence="2">Shoot tissue taken approximately 20 cm above the soil surface</tissue>
    </source>
</reference>
<feature type="compositionally biased region" description="Pro residues" evidence="1">
    <location>
        <begin position="21"/>
        <end position="33"/>
    </location>
</feature>
<organism evidence="2">
    <name type="scientific">Arundo donax</name>
    <name type="common">Giant reed</name>
    <name type="synonym">Donax arundinaceus</name>
    <dbReference type="NCBI Taxonomy" id="35708"/>
    <lineage>
        <taxon>Eukaryota</taxon>
        <taxon>Viridiplantae</taxon>
        <taxon>Streptophyta</taxon>
        <taxon>Embryophyta</taxon>
        <taxon>Tracheophyta</taxon>
        <taxon>Spermatophyta</taxon>
        <taxon>Magnoliopsida</taxon>
        <taxon>Liliopsida</taxon>
        <taxon>Poales</taxon>
        <taxon>Poaceae</taxon>
        <taxon>PACMAD clade</taxon>
        <taxon>Arundinoideae</taxon>
        <taxon>Arundineae</taxon>
        <taxon>Arundo</taxon>
    </lineage>
</organism>
<proteinExistence type="predicted"/>
<feature type="compositionally biased region" description="Acidic residues" evidence="1">
    <location>
        <begin position="1"/>
        <end position="11"/>
    </location>
</feature>
<accession>A0A0A8ZBH4</accession>
<evidence type="ECO:0000313" key="2">
    <source>
        <dbReference type="EMBL" id="JAD35033.1"/>
    </source>
</evidence>
<sequence>MGSGGDDDEAVEAALASSIRSPPPATTRLPPHPITAHGPRLSPFLSPCPPPTAPWFLVDSSRRLERHGCWFLGFFDAWILRELVRCSSLLGG</sequence>
<feature type="region of interest" description="Disordered" evidence="1">
    <location>
        <begin position="1"/>
        <end position="33"/>
    </location>
</feature>
<evidence type="ECO:0000256" key="1">
    <source>
        <dbReference type="SAM" id="MobiDB-lite"/>
    </source>
</evidence>